<accession>K9U6Y6</accession>
<keyword evidence="2" id="KW-1185">Reference proteome</keyword>
<dbReference type="RefSeq" id="WP_015156881.1">
    <property type="nucleotide sequence ID" value="NC_019695.1"/>
</dbReference>
<evidence type="ECO:0000313" key="1">
    <source>
        <dbReference type="EMBL" id="AFY90343.1"/>
    </source>
</evidence>
<dbReference type="KEGG" id="cthe:Chro_4966"/>
<protein>
    <submittedName>
        <fullName evidence="1">Uncharacterized protein</fullName>
    </submittedName>
</protein>
<dbReference type="HOGENOM" id="CLU_1616075_0_0_3"/>
<sequence>MRKITEVPHIPRKQILHIYTSWVRWGRVACLTAALLPLGILLVNATPASAQSTIIINGGGNYPDGNYYRRNQPQSAPYIYGSPIPSPIPVNPATGMTPKPADRYFDRYPDSAPSRDQNITIINVDRSYDRYPHDRYPNEVGYPRIRTIEVIPAPPIPNGLDPYR</sequence>
<dbReference type="EMBL" id="CP003597">
    <property type="protein sequence ID" value="AFY90343.1"/>
    <property type="molecule type" value="Genomic_DNA"/>
</dbReference>
<name>K9U6Y6_CHRTP</name>
<gene>
    <name evidence="1" type="ORF">Chro_4966</name>
</gene>
<dbReference type="InParanoid" id="K9U6Y6"/>
<dbReference type="AlphaFoldDB" id="K9U6Y6"/>
<reference evidence="1 2" key="1">
    <citation type="submission" date="2012-06" db="EMBL/GenBank/DDBJ databases">
        <title>Finished chromosome of genome of Chroococcidiopsis thermalis PCC 7203.</title>
        <authorList>
            <consortium name="US DOE Joint Genome Institute"/>
            <person name="Gugger M."/>
            <person name="Coursin T."/>
            <person name="Rippka R."/>
            <person name="Tandeau De Marsac N."/>
            <person name="Huntemann M."/>
            <person name="Wei C.-L."/>
            <person name="Han J."/>
            <person name="Detter J.C."/>
            <person name="Han C."/>
            <person name="Tapia R."/>
            <person name="Davenport K."/>
            <person name="Daligault H."/>
            <person name="Erkkila T."/>
            <person name="Gu W."/>
            <person name="Munk A.C.C."/>
            <person name="Teshima H."/>
            <person name="Xu Y."/>
            <person name="Chain P."/>
            <person name="Chen A."/>
            <person name="Krypides N."/>
            <person name="Mavromatis K."/>
            <person name="Markowitz V."/>
            <person name="Szeto E."/>
            <person name="Ivanova N."/>
            <person name="Mikhailova N."/>
            <person name="Ovchinnikova G."/>
            <person name="Pagani I."/>
            <person name="Pati A."/>
            <person name="Goodwin L."/>
            <person name="Peters L."/>
            <person name="Pitluck S."/>
            <person name="Woyke T."/>
            <person name="Kerfeld C."/>
        </authorList>
    </citation>
    <scope>NUCLEOTIDE SEQUENCE [LARGE SCALE GENOMIC DNA]</scope>
    <source>
        <strain evidence="1 2">PCC 7203</strain>
    </source>
</reference>
<evidence type="ECO:0000313" key="2">
    <source>
        <dbReference type="Proteomes" id="UP000010384"/>
    </source>
</evidence>
<dbReference type="Proteomes" id="UP000010384">
    <property type="component" value="Chromosome"/>
</dbReference>
<proteinExistence type="predicted"/>
<organism evidence="1 2">
    <name type="scientific">Chroococcidiopsis thermalis (strain PCC 7203)</name>
    <dbReference type="NCBI Taxonomy" id="251229"/>
    <lineage>
        <taxon>Bacteria</taxon>
        <taxon>Bacillati</taxon>
        <taxon>Cyanobacteriota</taxon>
        <taxon>Cyanophyceae</taxon>
        <taxon>Chroococcidiopsidales</taxon>
        <taxon>Chroococcidiopsidaceae</taxon>
        <taxon>Chroococcidiopsis</taxon>
    </lineage>
</organism>